<keyword evidence="2" id="KW-1185">Reference proteome</keyword>
<gene>
    <name evidence="1" type="ORF">V6N11_082568</name>
</gene>
<dbReference type="EMBL" id="JBBPBN010000207">
    <property type="protein sequence ID" value="KAK8972639.1"/>
    <property type="molecule type" value="Genomic_DNA"/>
</dbReference>
<reference evidence="1 2" key="1">
    <citation type="journal article" date="2024" name="G3 (Bethesda)">
        <title>Genome assembly of Hibiscus sabdariffa L. provides insights into metabolisms of medicinal natural products.</title>
        <authorList>
            <person name="Kim T."/>
        </authorList>
    </citation>
    <scope>NUCLEOTIDE SEQUENCE [LARGE SCALE GENOMIC DNA]</scope>
    <source>
        <strain evidence="1">TK-2024</strain>
        <tissue evidence="1">Old leaves</tissue>
    </source>
</reference>
<proteinExistence type="predicted"/>
<evidence type="ECO:0000313" key="2">
    <source>
        <dbReference type="Proteomes" id="UP001396334"/>
    </source>
</evidence>
<comment type="caution">
    <text evidence="1">The sequence shown here is derived from an EMBL/GenBank/DDBJ whole genome shotgun (WGS) entry which is preliminary data.</text>
</comment>
<organism evidence="1 2">
    <name type="scientific">Hibiscus sabdariffa</name>
    <name type="common">roselle</name>
    <dbReference type="NCBI Taxonomy" id="183260"/>
    <lineage>
        <taxon>Eukaryota</taxon>
        <taxon>Viridiplantae</taxon>
        <taxon>Streptophyta</taxon>
        <taxon>Embryophyta</taxon>
        <taxon>Tracheophyta</taxon>
        <taxon>Spermatophyta</taxon>
        <taxon>Magnoliopsida</taxon>
        <taxon>eudicotyledons</taxon>
        <taxon>Gunneridae</taxon>
        <taxon>Pentapetalae</taxon>
        <taxon>rosids</taxon>
        <taxon>malvids</taxon>
        <taxon>Malvales</taxon>
        <taxon>Malvaceae</taxon>
        <taxon>Malvoideae</taxon>
        <taxon>Hibiscus</taxon>
    </lineage>
</organism>
<dbReference type="Proteomes" id="UP001396334">
    <property type="component" value="Unassembled WGS sequence"/>
</dbReference>
<evidence type="ECO:0000313" key="1">
    <source>
        <dbReference type="EMBL" id="KAK8972639.1"/>
    </source>
</evidence>
<accession>A0ABR2N8Z6</accession>
<protein>
    <submittedName>
        <fullName evidence="1">Uncharacterized protein</fullName>
    </submittedName>
</protein>
<name>A0ABR2N8Z6_9ROSI</name>
<sequence length="92" mass="10612">MKQELDVKFPMSEEEYVKNRSEDVIWELWRIRGWMLLSADSRSAPMGHGTVAETQCFSVLLMACGRCGVFGFCFVVQLRLLHHWSNSSMTLP</sequence>